<organism evidence="8 9">
    <name type="scientific">Nicotiana sylvestris</name>
    <name type="common">Wood tobacco</name>
    <name type="synonym">South American tobacco</name>
    <dbReference type="NCBI Taxonomy" id="4096"/>
    <lineage>
        <taxon>Eukaryota</taxon>
        <taxon>Viridiplantae</taxon>
        <taxon>Streptophyta</taxon>
        <taxon>Embryophyta</taxon>
        <taxon>Tracheophyta</taxon>
        <taxon>Spermatophyta</taxon>
        <taxon>Magnoliopsida</taxon>
        <taxon>eudicotyledons</taxon>
        <taxon>Gunneridae</taxon>
        <taxon>Pentapetalae</taxon>
        <taxon>asterids</taxon>
        <taxon>lamiids</taxon>
        <taxon>Solanales</taxon>
        <taxon>Solanaceae</taxon>
        <taxon>Nicotianoideae</taxon>
        <taxon>Nicotianeae</taxon>
        <taxon>Nicotiana</taxon>
    </lineage>
</organism>
<comment type="subcellular location">
    <subcellularLocation>
        <location evidence="6">Nucleus</location>
    </subcellularLocation>
</comment>
<dbReference type="Proteomes" id="UP000189701">
    <property type="component" value="Unplaced"/>
</dbReference>
<accession>A0A1U7Y5R1</accession>
<evidence type="ECO:0000256" key="5">
    <source>
        <dbReference type="PROSITE-ProRule" id="PRU00325"/>
    </source>
</evidence>
<evidence type="ECO:0000313" key="8">
    <source>
        <dbReference type="Proteomes" id="UP000189701"/>
    </source>
</evidence>
<proteinExistence type="inferred from homology"/>
<dbReference type="Pfam" id="PF04434">
    <property type="entry name" value="SWIM"/>
    <property type="match status" value="1"/>
</dbReference>
<dbReference type="GO" id="GO:0008270">
    <property type="term" value="F:zinc ion binding"/>
    <property type="evidence" value="ECO:0007669"/>
    <property type="project" value="UniProtKB-UniRule"/>
</dbReference>
<dbReference type="RefSeq" id="XP_009798468.1">
    <property type="nucleotide sequence ID" value="XM_009800166.1"/>
</dbReference>
<name>A0A1U7Y5R1_NICSY</name>
<comment type="function">
    <text evidence="6">Putative transcription activator involved in regulating light control of development.</text>
</comment>
<dbReference type="PANTHER" id="PTHR31669:SF299">
    <property type="entry name" value="PROTEIN FAR1-RELATED SEQUENCE"/>
    <property type="match status" value="1"/>
</dbReference>
<dbReference type="PANTHER" id="PTHR31669">
    <property type="entry name" value="PROTEIN FAR1-RELATED SEQUENCE 10-RELATED"/>
    <property type="match status" value="1"/>
</dbReference>
<dbReference type="InterPro" id="IPR007527">
    <property type="entry name" value="Znf_SWIM"/>
</dbReference>
<keyword evidence="6" id="KW-0539">Nucleus</keyword>
<keyword evidence="4 6" id="KW-0862">Zinc</keyword>
<dbReference type="GO" id="GO:0006355">
    <property type="term" value="P:regulation of DNA-templated transcription"/>
    <property type="evidence" value="ECO:0007669"/>
    <property type="project" value="UniProtKB-UniRule"/>
</dbReference>
<dbReference type="AlphaFoldDB" id="A0A1U7Y5R1"/>
<evidence type="ECO:0000256" key="3">
    <source>
        <dbReference type="ARBA" id="ARBA00022771"/>
    </source>
</evidence>
<comment type="similarity">
    <text evidence="1 6">Belongs to the FHY3/FAR1 family.</text>
</comment>
<dbReference type="InterPro" id="IPR006564">
    <property type="entry name" value="Znf_PMZ"/>
</dbReference>
<reference evidence="9" key="2">
    <citation type="submission" date="2025-08" db="UniProtKB">
        <authorList>
            <consortium name="RefSeq"/>
        </authorList>
    </citation>
    <scope>IDENTIFICATION</scope>
    <source>
        <tissue evidence="9">Leaf</tissue>
    </source>
</reference>
<evidence type="ECO:0000313" key="9">
    <source>
        <dbReference type="RefSeq" id="XP_009798468.1"/>
    </source>
</evidence>
<dbReference type="GO" id="GO:0005634">
    <property type="term" value="C:nucleus"/>
    <property type="evidence" value="ECO:0007669"/>
    <property type="project" value="UniProtKB-SubCell"/>
</dbReference>
<reference evidence="8" key="1">
    <citation type="journal article" date="2013" name="Genome Biol.">
        <title>Reference genomes and transcriptomes of Nicotiana sylvestris and Nicotiana tomentosiformis.</title>
        <authorList>
            <person name="Sierro N."/>
            <person name="Battey J.N."/>
            <person name="Ouadi S."/>
            <person name="Bovet L."/>
            <person name="Goepfert S."/>
            <person name="Bakaher N."/>
            <person name="Peitsch M.C."/>
            <person name="Ivanov N.V."/>
        </authorList>
    </citation>
    <scope>NUCLEOTIDE SEQUENCE [LARGE SCALE GENOMIC DNA]</scope>
</reference>
<dbReference type="SMART" id="SM00575">
    <property type="entry name" value="ZnF_PMZ"/>
    <property type="match status" value="1"/>
</dbReference>
<evidence type="ECO:0000256" key="2">
    <source>
        <dbReference type="ARBA" id="ARBA00022723"/>
    </source>
</evidence>
<dbReference type="InterPro" id="IPR031052">
    <property type="entry name" value="FHY3/FAR1"/>
</dbReference>
<evidence type="ECO:0000256" key="1">
    <source>
        <dbReference type="ARBA" id="ARBA00005889"/>
    </source>
</evidence>
<evidence type="ECO:0000256" key="4">
    <source>
        <dbReference type="ARBA" id="ARBA00022833"/>
    </source>
</evidence>
<keyword evidence="8" id="KW-1185">Reference proteome</keyword>
<evidence type="ECO:0000259" key="7">
    <source>
        <dbReference type="PROSITE" id="PS50966"/>
    </source>
</evidence>
<protein>
    <recommendedName>
        <fullName evidence="6">Protein FAR1-RELATED SEQUENCE</fullName>
    </recommendedName>
</protein>
<keyword evidence="3 5" id="KW-0863">Zinc-finger</keyword>
<gene>
    <name evidence="9" type="primary">LOC104244695</name>
</gene>
<feature type="domain" description="SWIM-type" evidence="7">
    <location>
        <begin position="89"/>
        <end position="124"/>
    </location>
</feature>
<evidence type="ECO:0000256" key="6">
    <source>
        <dbReference type="RuleBase" id="RU367018"/>
    </source>
</evidence>
<sequence>MSCKILVMHHNGFQYNELQDTCDASQWILVLKAQVPVLIHAREVYTSNIFAKFQDEYMKSLSIKVNTGCGKNTLSTIYNVSKHEHTREYIITVTKVGHISCTCLKFESMGILCCHAIRVLDVVKGVSRIPTEYILDRWTKNAKGVYIKEVNEQEIEIKDPKLITMNRYKVLCHIFVRMVAKAFETDDGYEVAVACANELSSKLKQIAEDGPRVDDRALSDNDKYFNQDPMSKGNIYENSDLSASQTMACASLSHSSEFSLSLPYRNFTQMLTEPFSLDTFAHAQKSYSFFHDQENLFESQGSQKFQDNNTL</sequence>
<keyword evidence="2 6" id="KW-0479">Metal-binding</keyword>
<dbReference type="PROSITE" id="PS50966">
    <property type="entry name" value="ZF_SWIM"/>
    <property type="match status" value="1"/>
</dbReference>